<dbReference type="Proteomes" id="UP001652661">
    <property type="component" value="Chromosome 3R"/>
</dbReference>
<dbReference type="SMART" id="SM00547">
    <property type="entry name" value="ZnF_RBZ"/>
    <property type="match status" value="2"/>
</dbReference>
<keyword evidence="7" id="KW-0539">Nucleus</keyword>
<evidence type="ECO:0000256" key="8">
    <source>
        <dbReference type="PROSITE-ProRule" id="PRU00176"/>
    </source>
</evidence>
<dbReference type="Gene3D" id="4.10.1060.10">
    <property type="entry name" value="Zinc finger, RanBP2-type"/>
    <property type="match status" value="1"/>
</dbReference>
<feature type="region of interest" description="Disordered" evidence="10">
    <location>
        <begin position="142"/>
        <end position="170"/>
    </location>
</feature>
<protein>
    <submittedName>
        <fullName evidence="14">TATA-binding protein-associated factor 2N</fullName>
    </submittedName>
</protein>
<feature type="domain" description="RRM" evidence="11">
    <location>
        <begin position="209"/>
        <end position="295"/>
    </location>
</feature>
<dbReference type="InterPro" id="IPR012677">
    <property type="entry name" value="Nucleotide-bd_a/b_plait_sf"/>
</dbReference>
<evidence type="ECO:0000256" key="4">
    <source>
        <dbReference type="ARBA" id="ARBA00022771"/>
    </source>
</evidence>
<name>A0A6P4JGL0_DROKI</name>
<keyword evidence="4 9" id="KW-0863">Zinc-finger</keyword>
<dbReference type="AlphaFoldDB" id="A0A6P4JGL0"/>
<dbReference type="GO" id="GO:0003723">
    <property type="term" value="F:RNA binding"/>
    <property type="evidence" value="ECO:0007669"/>
    <property type="project" value="UniProtKB-UniRule"/>
</dbReference>
<dbReference type="GO" id="GO:0005634">
    <property type="term" value="C:nucleus"/>
    <property type="evidence" value="ECO:0007669"/>
    <property type="project" value="UniProtKB-SubCell"/>
</dbReference>
<evidence type="ECO:0000256" key="10">
    <source>
        <dbReference type="SAM" id="MobiDB-lite"/>
    </source>
</evidence>
<dbReference type="PROSITE" id="PS50102">
    <property type="entry name" value="RRM"/>
    <property type="match status" value="1"/>
</dbReference>
<dbReference type="InterPro" id="IPR001876">
    <property type="entry name" value="Znf_RanBP2"/>
</dbReference>
<dbReference type="RefSeq" id="XP_017033738.1">
    <property type="nucleotide sequence ID" value="XM_017178249.3"/>
</dbReference>
<dbReference type="OMA" id="DNWVCML"/>
<feature type="region of interest" description="Disordered" evidence="10">
    <location>
        <begin position="435"/>
        <end position="455"/>
    </location>
</feature>
<evidence type="ECO:0000256" key="9">
    <source>
        <dbReference type="PROSITE-ProRule" id="PRU00322"/>
    </source>
</evidence>
<dbReference type="Gene3D" id="3.30.70.330">
    <property type="match status" value="1"/>
</dbReference>
<dbReference type="Pfam" id="PF00076">
    <property type="entry name" value="RRM_1"/>
    <property type="match status" value="1"/>
</dbReference>
<dbReference type="InterPro" id="IPR036443">
    <property type="entry name" value="Znf_RanBP2_sf"/>
</dbReference>
<keyword evidence="6 8" id="KW-0694">RNA-binding</keyword>
<dbReference type="PROSITE" id="PS50199">
    <property type="entry name" value="ZF_RANBP2_2"/>
    <property type="match status" value="2"/>
</dbReference>
<proteinExistence type="inferred from homology"/>
<evidence type="ECO:0000256" key="3">
    <source>
        <dbReference type="ARBA" id="ARBA00022723"/>
    </source>
</evidence>
<dbReference type="PROSITE" id="PS01358">
    <property type="entry name" value="ZF_RANBP2_1"/>
    <property type="match status" value="2"/>
</dbReference>
<comment type="similarity">
    <text evidence="2">Belongs to the RRM TET family.</text>
</comment>
<feature type="compositionally biased region" description="Low complexity" evidence="10">
    <location>
        <begin position="375"/>
        <end position="386"/>
    </location>
</feature>
<evidence type="ECO:0000256" key="7">
    <source>
        <dbReference type="ARBA" id="ARBA00023242"/>
    </source>
</evidence>
<feature type="compositionally biased region" description="Polar residues" evidence="10">
    <location>
        <begin position="387"/>
        <end position="397"/>
    </location>
</feature>
<evidence type="ECO:0000259" key="11">
    <source>
        <dbReference type="PROSITE" id="PS50102"/>
    </source>
</evidence>
<dbReference type="OrthoDB" id="76445at2759"/>
<dbReference type="GeneID" id="108082739"/>
<evidence type="ECO:0000256" key="5">
    <source>
        <dbReference type="ARBA" id="ARBA00022833"/>
    </source>
</evidence>
<dbReference type="InterPro" id="IPR000504">
    <property type="entry name" value="RRM_dom"/>
</dbReference>
<dbReference type="InterPro" id="IPR035979">
    <property type="entry name" value="RBD_domain_sf"/>
</dbReference>
<feature type="domain" description="RanBP2-type" evidence="12">
    <location>
        <begin position="405"/>
        <end position="434"/>
    </location>
</feature>
<evidence type="ECO:0000313" key="13">
    <source>
        <dbReference type="Proteomes" id="UP001652661"/>
    </source>
</evidence>
<dbReference type="SUPFAM" id="SSF54928">
    <property type="entry name" value="RNA-binding domain, RBD"/>
    <property type="match status" value="1"/>
</dbReference>
<dbReference type="GO" id="GO:0006355">
    <property type="term" value="P:regulation of DNA-templated transcription"/>
    <property type="evidence" value="ECO:0007669"/>
    <property type="project" value="InterPro"/>
</dbReference>
<dbReference type="PANTHER" id="PTHR23238">
    <property type="entry name" value="RNA BINDING PROTEIN"/>
    <property type="match status" value="1"/>
</dbReference>
<comment type="subcellular location">
    <subcellularLocation>
        <location evidence="1">Nucleus</location>
    </subcellularLocation>
</comment>
<evidence type="ECO:0000256" key="1">
    <source>
        <dbReference type="ARBA" id="ARBA00004123"/>
    </source>
</evidence>
<feature type="region of interest" description="Disordered" evidence="10">
    <location>
        <begin position="103"/>
        <end position="122"/>
    </location>
</feature>
<dbReference type="Pfam" id="PF00641">
    <property type="entry name" value="Zn_ribbon_RanBP"/>
    <property type="match status" value="1"/>
</dbReference>
<feature type="compositionally biased region" description="Low complexity" evidence="10">
    <location>
        <begin position="108"/>
        <end position="117"/>
    </location>
</feature>
<keyword evidence="13" id="KW-1185">Reference proteome</keyword>
<organism evidence="13 14">
    <name type="scientific">Drosophila kikkawai</name>
    <name type="common">Fruit fly</name>
    <dbReference type="NCBI Taxonomy" id="30033"/>
    <lineage>
        <taxon>Eukaryota</taxon>
        <taxon>Metazoa</taxon>
        <taxon>Ecdysozoa</taxon>
        <taxon>Arthropoda</taxon>
        <taxon>Hexapoda</taxon>
        <taxon>Insecta</taxon>
        <taxon>Pterygota</taxon>
        <taxon>Neoptera</taxon>
        <taxon>Endopterygota</taxon>
        <taxon>Diptera</taxon>
        <taxon>Brachycera</taxon>
        <taxon>Muscomorpha</taxon>
        <taxon>Ephydroidea</taxon>
        <taxon>Drosophilidae</taxon>
        <taxon>Drosophila</taxon>
        <taxon>Sophophora</taxon>
    </lineage>
</organism>
<gene>
    <name evidence="14" type="primary">LOC108082739</name>
</gene>
<dbReference type="SUPFAM" id="SSF90209">
    <property type="entry name" value="Ran binding protein zinc finger-like"/>
    <property type="match status" value="2"/>
</dbReference>
<feature type="compositionally biased region" description="Acidic residues" evidence="10">
    <location>
        <begin position="153"/>
        <end position="166"/>
    </location>
</feature>
<keyword evidence="3" id="KW-0479">Metal-binding</keyword>
<accession>A0A6P4JGL0</accession>
<evidence type="ECO:0000259" key="12">
    <source>
        <dbReference type="PROSITE" id="PS50199"/>
    </source>
</evidence>
<reference evidence="14" key="1">
    <citation type="submission" date="2025-08" db="UniProtKB">
        <authorList>
            <consortium name="RefSeq"/>
        </authorList>
    </citation>
    <scope>IDENTIFICATION</scope>
    <source>
        <strain evidence="14">14028-0561.14</strain>
        <tissue evidence="14">Whole fly</tissue>
    </source>
</reference>
<feature type="domain" description="RanBP2-type" evidence="12">
    <location>
        <begin position="328"/>
        <end position="357"/>
    </location>
</feature>
<evidence type="ECO:0000313" key="14">
    <source>
        <dbReference type="RefSeq" id="XP_017033738.1"/>
    </source>
</evidence>
<sequence>MDVTAASVVYTNHFYASQNYGGDQLQSQSPQAQHQSQIIHTSYVVSSGPGLALGLGHGHSATMGSGSGLSPRTVYNDLYRFEDGSGDASGSLLIGQHEDDFCEANEESQISTSSSSSCQAEPDTVDIEAELASDLCQMVNENKEGTGNKADNNGDESHDDDNDGVGEGEHYQSTMVDTTPYIVYPPPMPMSSHSAYLTVGQELYVIQPETVFVLGMRLNVTKNDIMMFFGKLGLIKLDDISGKPKIFVYKNKLTGRSKGEATITYVSPYSAQAAISCLGGSKFMGQTLTVLPAYLCMRKGSSVRYSYPRDLNPTELDRRQRLPKWKPASDNWVCLLCRNSNFVWRSSCNRCQATRHVAEGQAQEGSGPQPMEDTSGSSSSSGSSGSFVSPKTESGSLSARGRRPLKKDWPCGFCFNLNFWYRLKCNRCQAPRSEALATSESEEPWELVLNPPSNE</sequence>
<evidence type="ECO:0000256" key="2">
    <source>
        <dbReference type="ARBA" id="ARBA00008448"/>
    </source>
</evidence>
<evidence type="ECO:0000256" key="6">
    <source>
        <dbReference type="ARBA" id="ARBA00022884"/>
    </source>
</evidence>
<keyword evidence="5" id="KW-0862">Zinc</keyword>
<dbReference type="SMART" id="SM00360">
    <property type="entry name" value="RRM"/>
    <property type="match status" value="1"/>
</dbReference>
<feature type="region of interest" description="Disordered" evidence="10">
    <location>
        <begin position="359"/>
        <end position="402"/>
    </location>
</feature>
<dbReference type="GO" id="GO:0008270">
    <property type="term" value="F:zinc ion binding"/>
    <property type="evidence" value="ECO:0007669"/>
    <property type="project" value="UniProtKB-KW"/>
</dbReference>
<dbReference type="InterPro" id="IPR034870">
    <property type="entry name" value="TET_fam"/>
</dbReference>